<dbReference type="EMBL" id="JAEUXJ010000004">
    <property type="protein sequence ID" value="MBL6455997.1"/>
    <property type="molecule type" value="Genomic_DNA"/>
</dbReference>
<evidence type="ECO:0000313" key="7">
    <source>
        <dbReference type="Proteomes" id="UP000606490"/>
    </source>
</evidence>
<evidence type="ECO:0000313" key="6">
    <source>
        <dbReference type="EMBL" id="MBL6455997.1"/>
    </source>
</evidence>
<evidence type="ECO:0000256" key="4">
    <source>
        <dbReference type="ARBA" id="ARBA00022842"/>
    </source>
</evidence>
<dbReference type="Proteomes" id="UP000606490">
    <property type="component" value="Unassembled WGS sequence"/>
</dbReference>
<dbReference type="Gene3D" id="3.90.79.10">
    <property type="entry name" value="Nucleoside Triphosphate Pyrophosphohydrolase"/>
    <property type="match status" value="1"/>
</dbReference>
<evidence type="ECO:0000256" key="1">
    <source>
        <dbReference type="ARBA" id="ARBA00001946"/>
    </source>
</evidence>
<keyword evidence="3 6" id="KW-0378">Hydrolase</keyword>
<evidence type="ECO:0000256" key="3">
    <source>
        <dbReference type="ARBA" id="ARBA00022801"/>
    </source>
</evidence>
<organism evidence="6 7">
    <name type="scientific">Belnapia mucosa</name>
    <dbReference type="NCBI Taxonomy" id="2804532"/>
    <lineage>
        <taxon>Bacteria</taxon>
        <taxon>Pseudomonadati</taxon>
        <taxon>Pseudomonadota</taxon>
        <taxon>Alphaproteobacteria</taxon>
        <taxon>Acetobacterales</taxon>
        <taxon>Roseomonadaceae</taxon>
        <taxon>Belnapia</taxon>
    </lineage>
</organism>
<dbReference type="InterPro" id="IPR015797">
    <property type="entry name" value="NUDIX_hydrolase-like_dom_sf"/>
</dbReference>
<dbReference type="InterPro" id="IPR000086">
    <property type="entry name" value="NUDIX_hydrolase_dom"/>
</dbReference>
<keyword evidence="7" id="KW-1185">Reference proteome</keyword>
<keyword evidence="2" id="KW-0479">Metal-binding</keyword>
<protein>
    <submittedName>
        <fullName evidence="6">NUDIX hydrolase</fullName>
    </submittedName>
</protein>
<comment type="cofactor">
    <cofactor evidence="1">
        <name>Mg(2+)</name>
        <dbReference type="ChEBI" id="CHEBI:18420"/>
    </cofactor>
</comment>
<dbReference type="InterPro" id="IPR047198">
    <property type="entry name" value="DDP-like_NUDIX"/>
</dbReference>
<reference evidence="6 7" key="1">
    <citation type="submission" date="2021-01" db="EMBL/GenBank/DDBJ databases">
        <title>Belnapia mucosa sp. nov. and Belnapia arida sp. nov., isolated from the Tabernas Desert (Almeria, Spain).</title>
        <authorList>
            <person name="Molina-Menor E."/>
            <person name="Vidal-Verdu A."/>
            <person name="Calonge A."/>
            <person name="Satari L."/>
            <person name="Pereto Magraner J."/>
            <person name="Porcar Miralles M."/>
        </authorList>
    </citation>
    <scope>NUCLEOTIDE SEQUENCE [LARGE SCALE GENOMIC DNA]</scope>
    <source>
        <strain evidence="6 7">T6</strain>
    </source>
</reference>
<sequence>MSRRPKPSRRDRQCAALPYRQNGRETEVLLVTSRETRRWVLPKGWTEACGAARQAAREAFEEAGIRGRIDPEPIGAYAYPKRLRDGATVTCQVEVFPLAVEEMLEDWPERAERERRWFSLPQAAAAVEEGELGTLMLRLAATGR</sequence>
<dbReference type="SUPFAM" id="SSF55811">
    <property type="entry name" value="Nudix"/>
    <property type="match status" value="1"/>
</dbReference>
<dbReference type="RefSeq" id="WP_202825741.1">
    <property type="nucleotide sequence ID" value="NZ_JAEUXJ010000004.1"/>
</dbReference>
<evidence type="ECO:0000256" key="2">
    <source>
        <dbReference type="ARBA" id="ARBA00022723"/>
    </source>
</evidence>
<accession>A0ABS1V339</accession>
<comment type="caution">
    <text evidence="6">The sequence shown here is derived from an EMBL/GenBank/DDBJ whole genome shotgun (WGS) entry which is preliminary data.</text>
</comment>
<gene>
    <name evidence="6" type="ORF">JMJ55_11730</name>
</gene>
<dbReference type="GO" id="GO:0016787">
    <property type="term" value="F:hydrolase activity"/>
    <property type="evidence" value="ECO:0007669"/>
    <property type="project" value="UniProtKB-KW"/>
</dbReference>
<evidence type="ECO:0000259" key="5">
    <source>
        <dbReference type="Pfam" id="PF00293"/>
    </source>
</evidence>
<dbReference type="CDD" id="cd04666">
    <property type="entry name" value="NUDIX_DIPP2_like_Nudt4"/>
    <property type="match status" value="1"/>
</dbReference>
<dbReference type="Pfam" id="PF00293">
    <property type="entry name" value="NUDIX"/>
    <property type="match status" value="1"/>
</dbReference>
<dbReference type="PANTHER" id="PTHR12629">
    <property type="entry name" value="DIPHOSPHOINOSITOL POLYPHOSPHATE PHOSPHOHYDROLASE"/>
    <property type="match status" value="1"/>
</dbReference>
<proteinExistence type="predicted"/>
<name>A0ABS1V339_9PROT</name>
<dbReference type="PANTHER" id="PTHR12629:SF0">
    <property type="entry name" value="DIPHOSPHOINOSITOL-POLYPHOSPHATE DIPHOSPHATASE"/>
    <property type="match status" value="1"/>
</dbReference>
<feature type="domain" description="Nudix hydrolase" evidence="5">
    <location>
        <begin position="16"/>
        <end position="125"/>
    </location>
</feature>
<keyword evidence="4" id="KW-0460">Magnesium</keyword>